<evidence type="ECO:0000313" key="2">
    <source>
        <dbReference type="EMBL" id="TCO45203.1"/>
    </source>
</evidence>
<protein>
    <submittedName>
        <fullName evidence="2">Uncharacterized protein</fullName>
    </submittedName>
</protein>
<sequence>MGSEWWADPRAGEMCVEHRSVVKADSLGNGRYVSVACDSRCPRHPPSRQPLRGTSEPTHRRDTQPRFGPSDRSPRLSTIDASRALWCRNHAGQMKRCGAWGASWWWS</sequence>
<organism evidence="2 3">
    <name type="scientific">Kribbella antiqua</name>
    <dbReference type="NCBI Taxonomy" id="2512217"/>
    <lineage>
        <taxon>Bacteria</taxon>
        <taxon>Bacillati</taxon>
        <taxon>Actinomycetota</taxon>
        <taxon>Actinomycetes</taxon>
        <taxon>Propionibacteriales</taxon>
        <taxon>Kribbellaceae</taxon>
        <taxon>Kribbella</taxon>
    </lineage>
</organism>
<dbReference type="Proteomes" id="UP000295573">
    <property type="component" value="Unassembled WGS sequence"/>
</dbReference>
<dbReference type="EMBL" id="SLWR01000009">
    <property type="protein sequence ID" value="TCO45203.1"/>
    <property type="molecule type" value="Genomic_DNA"/>
</dbReference>
<comment type="caution">
    <text evidence="2">The sequence shown here is derived from an EMBL/GenBank/DDBJ whole genome shotgun (WGS) entry which is preliminary data.</text>
</comment>
<proteinExistence type="predicted"/>
<dbReference type="AlphaFoldDB" id="A0A4R2IJU9"/>
<gene>
    <name evidence="2" type="ORF">EV646_109378</name>
</gene>
<accession>A0A4R2IJU9</accession>
<reference evidence="2 3" key="1">
    <citation type="journal article" date="2015" name="Stand. Genomic Sci.">
        <title>Genomic Encyclopedia of Bacterial and Archaeal Type Strains, Phase III: the genomes of soil and plant-associated and newly described type strains.</title>
        <authorList>
            <person name="Whitman W.B."/>
            <person name="Woyke T."/>
            <person name="Klenk H.P."/>
            <person name="Zhou Y."/>
            <person name="Lilburn T.G."/>
            <person name="Beck B.J."/>
            <person name="De Vos P."/>
            <person name="Vandamme P."/>
            <person name="Eisen J.A."/>
            <person name="Garrity G."/>
            <person name="Hugenholtz P."/>
            <person name="Kyrpides N.C."/>
        </authorList>
    </citation>
    <scope>NUCLEOTIDE SEQUENCE [LARGE SCALE GENOMIC DNA]</scope>
    <source>
        <strain evidence="2 3">VKM Ac-2541</strain>
    </source>
</reference>
<feature type="region of interest" description="Disordered" evidence="1">
    <location>
        <begin position="40"/>
        <end position="77"/>
    </location>
</feature>
<evidence type="ECO:0000256" key="1">
    <source>
        <dbReference type="SAM" id="MobiDB-lite"/>
    </source>
</evidence>
<name>A0A4R2IJU9_9ACTN</name>
<evidence type="ECO:0000313" key="3">
    <source>
        <dbReference type="Proteomes" id="UP000295573"/>
    </source>
</evidence>
<keyword evidence="3" id="KW-1185">Reference proteome</keyword>